<evidence type="ECO:0000313" key="3">
    <source>
        <dbReference type="Proteomes" id="UP000807825"/>
    </source>
</evidence>
<proteinExistence type="predicted"/>
<feature type="non-terminal residue" evidence="2">
    <location>
        <position position="1"/>
    </location>
</feature>
<feature type="transmembrane region" description="Helical" evidence="1">
    <location>
        <begin position="66"/>
        <end position="86"/>
    </location>
</feature>
<evidence type="ECO:0000256" key="1">
    <source>
        <dbReference type="SAM" id="Phobius"/>
    </source>
</evidence>
<protein>
    <submittedName>
        <fullName evidence="2">Uncharacterized protein</fullName>
    </submittedName>
</protein>
<organism evidence="2 3">
    <name type="scientific">Desulfomonile tiedjei</name>
    <dbReference type="NCBI Taxonomy" id="2358"/>
    <lineage>
        <taxon>Bacteria</taxon>
        <taxon>Pseudomonadati</taxon>
        <taxon>Thermodesulfobacteriota</taxon>
        <taxon>Desulfomonilia</taxon>
        <taxon>Desulfomonilales</taxon>
        <taxon>Desulfomonilaceae</taxon>
        <taxon>Desulfomonile</taxon>
    </lineage>
</organism>
<comment type="caution">
    <text evidence="2">The sequence shown here is derived from an EMBL/GenBank/DDBJ whole genome shotgun (WGS) entry which is preliminary data.</text>
</comment>
<gene>
    <name evidence="2" type="ORF">HY912_24165</name>
</gene>
<sequence length="103" mass="11651">PVDLSRSSGIGDVAQGVLFAILYGCAYFGLRRRREWAIPLVLIVSAFCCISGLVNVMQPAGDIKELLVKAFFLLWLLFFAYQIVFFRRADVRALFREKGTLVF</sequence>
<dbReference type="Proteomes" id="UP000807825">
    <property type="component" value="Unassembled WGS sequence"/>
</dbReference>
<evidence type="ECO:0000313" key="2">
    <source>
        <dbReference type="EMBL" id="MBI5252603.1"/>
    </source>
</evidence>
<accession>A0A9D6V8C4</accession>
<feature type="transmembrane region" description="Helical" evidence="1">
    <location>
        <begin position="13"/>
        <end position="30"/>
    </location>
</feature>
<feature type="transmembrane region" description="Helical" evidence="1">
    <location>
        <begin position="37"/>
        <end position="54"/>
    </location>
</feature>
<keyword evidence="1" id="KW-0812">Transmembrane</keyword>
<name>A0A9D6V8C4_9BACT</name>
<reference evidence="2" key="1">
    <citation type="submission" date="2020-07" db="EMBL/GenBank/DDBJ databases">
        <title>Huge and variable diversity of episymbiotic CPR bacteria and DPANN archaea in groundwater ecosystems.</title>
        <authorList>
            <person name="He C.Y."/>
            <person name="Keren R."/>
            <person name="Whittaker M."/>
            <person name="Farag I.F."/>
            <person name="Doudna J."/>
            <person name="Cate J.H.D."/>
            <person name="Banfield J.F."/>
        </authorList>
    </citation>
    <scope>NUCLEOTIDE SEQUENCE</scope>
    <source>
        <strain evidence="2">NC_groundwater_1664_Pr3_B-0.1um_52_9</strain>
    </source>
</reference>
<dbReference type="AlphaFoldDB" id="A0A9D6V8C4"/>
<keyword evidence="1" id="KW-0472">Membrane</keyword>
<keyword evidence="1" id="KW-1133">Transmembrane helix</keyword>
<dbReference type="EMBL" id="JACRDE010000626">
    <property type="protein sequence ID" value="MBI5252603.1"/>
    <property type="molecule type" value="Genomic_DNA"/>
</dbReference>